<keyword evidence="2" id="KW-0963">Cytoplasm</keyword>
<feature type="coiled-coil region" evidence="5">
    <location>
        <begin position="341"/>
        <end position="382"/>
    </location>
</feature>
<keyword evidence="4" id="KW-0206">Cytoskeleton</keyword>
<name>A0A8C1RDG8_CYPCA</name>
<dbReference type="PANTHER" id="PTHR44981:SF1">
    <property type="entry name" value="A-KINASE ANCHOR PROTEIN 9"/>
    <property type="match status" value="1"/>
</dbReference>
<feature type="coiled-coil region" evidence="5">
    <location>
        <begin position="161"/>
        <end position="245"/>
    </location>
</feature>
<keyword evidence="8" id="KW-1185">Reference proteome</keyword>
<feature type="coiled-coil region" evidence="5">
    <location>
        <begin position="464"/>
        <end position="972"/>
    </location>
</feature>
<dbReference type="InterPro" id="IPR028745">
    <property type="entry name" value="AKAP9/Pericentrin"/>
</dbReference>
<reference evidence="7" key="2">
    <citation type="submission" date="2025-09" db="UniProtKB">
        <authorList>
            <consortium name="Ensembl"/>
        </authorList>
    </citation>
    <scope>IDENTIFICATION</scope>
</reference>
<dbReference type="AlphaFoldDB" id="A0A8C1RDG8"/>
<feature type="region of interest" description="Disordered" evidence="6">
    <location>
        <begin position="17"/>
        <end position="106"/>
    </location>
</feature>
<comment type="subcellular location">
    <subcellularLocation>
        <location evidence="1">Cytoplasm</location>
        <location evidence="1">Cytoskeleton</location>
        <location evidence="1">Microtubule organizing center</location>
        <location evidence="1">Centrosome</location>
    </subcellularLocation>
</comment>
<dbReference type="Ensembl" id="ENSCCRT00010117781.1">
    <property type="protein sequence ID" value="ENSCCRP00010105951.1"/>
    <property type="gene ID" value="ENSCCRG00010046710.1"/>
</dbReference>
<accession>A0A8C1RDG8</accession>
<evidence type="ECO:0000313" key="7">
    <source>
        <dbReference type="Ensembl" id="ENSCCRP00010105951.1"/>
    </source>
</evidence>
<dbReference type="PANTHER" id="PTHR44981">
    <property type="entry name" value="PERICENTRIN-LIKE PROTEIN, ISOFORM F"/>
    <property type="match status" value="1"/>
</dbReference>
<dbReference type="GO" id="GO:0060090">
    <property type="term" value="F:molecular adaptor activity"/>
    <property type="evidence" value="ECO:0007669"/>
    <property type="project" value="InterPro"/>
</dbReference>
<protein>
    <recommendedName>
        <fullName evidence="9">A-kinase anchor protein 9</fullName>
    </recommendedName>
</protein>
<evidence type="ECO:0000256" key="1">
    <source>
        <dbReference type="ARBA" id="ARBA00004300"/>
    </source>
</evidence>
<dbReference type="Proteomes" id="UP000694427">
    <property type="component" value="Unplaced"/>
</dbReference>
<feature type="region of interest" description="Disordered" evidence="6">
    <location>
        <begin position="972"/>
        <end position="1030"/>
    </location>
</feature>
<proteinExistence type="predicted"/>
<reference evidence="7" key="1">
    <citation type="submission" date="2025-08" db="UniProtKB">
        <authorList>
            <consortium name="Ensembl"/>
        </authorList>
    </citation>
    <scope>IDENTIFICATION</scope>
</reference>
<evidence type="ECO:0000256" key="4">
    <source>
        <dbReference type="ARBA" id="ARBA00023212"/>
    </source>
</evidence>
<evidence type="ECO:0000256" key="2">
    <source>
        <dbReference type="ARBA" id="ARBA00022490"/>
    </source>
</evidence>
<evidence type="ECO:0000256" key="5">
    <source>
        <dbReference type="SAM" id="Coils"/>
    </source>
</evidence>
<evidence type="ECO:0000256" key="3">
    <source>
        <dbReference type="ARBA" id="ARBA00023054"/>
    </source>
</evidence>
<feature type="compositionally biased region" description="Basic and acidic residues" evidence="6">
    <location>
        <begin position="81"/>
        <end position="90"/>
    </location>
</feature>
<sequence>MSERRWVEFKICQTISCSAPAGRRTRPPSPAAAAAAGTAEMMEDEERQKKLQAGKAKLAEYRQKKAQSDGQKKQKKKKKKPESDVEEQRDQTTVFSLSKTLRSGETVTHDQTYTIEPESEVSTTAEDCSSEVNGFHERTSSVIGEEDLQPSEAHMEPQSHIPNMEDELAAKNLALEELSRELEEIRGVFGAEGVQQLQDFEEALKQRDEIITQLTSNLQQARTEKEEVMREFLELTEQSQKLQIQFQQLQAGEILRSSNISSTAADLLQARQQITLYQQQLDQRDAQVRGHQEKMQEQLLLIAQLQESLSEVATVRTQAEESFTQSLREKDSLNTEHQHLITQLQDQLLTSKQQVEEVNKHLSAKTQELDNCEKELAVSRQKERMSSGEILQLMKTVEDLQQRCHQGGQSESETLRRIEDDWSRRMEQLRAELDEMYGQQITQMKQELRTQQATELERIQAQHCSETEKIVQQHQSELERFKAQLFQSTGGVNVLNVKLIELQQKLQETQVLREKAEQELTQASAEKLGLAQELERLRDELQRAKIQSPEKIQHAISDLRAQLDLAHQANGELEAKHESEITNYKIKLEMLEREKDAVLDRMAESLESELERLRTQLLFSHEEELSQLRDDLQRESQLNVENLRDEMSVRHRQALDGFEGKLRSVESERAALASERLALLEEIVALKNDLNQATEREELLAQLKELQAEVERLRAESEEIQSAEREKINRLSSENEEMCARLKELQDEIEKQRNTFSFAEKNFEVNYQELKDEYTCLVSAKLQLEQRLEYETKLRDLQTRREEVDGKTLMEKLEMAENEKKSLSEQLSLMEVDVKRLEEELKRTGNEKDTTELMEKLETAENENKNLVEKLLQMETDSKQIKDELKDTLIGKGTSELTEKLETAENENKNLVERLSMMETDMKRLEEELKRTVIGKDTSELMEKLETVENEKKSLAERLSLMEAELETLKRGRDEELGSDRSVAGGLCSAETRLQDPSSPTAAQTRRERETHARTSHTHTAAHDEQLPASDRLLPQVETGDAQVDGDAGRASLMMQTPEMDGAEHVSPCQTLAVHFQLTAAAQQSRREKKQV</sequence>
<dbReference type="GO" id="GO:0007165">
    <property type="term" value="P:signal transduction"/>
    <property type="evidence" value="ECO:0007669"/>
    <property type="project" value="InterPro"/>
</dbReference>
<feature type="compositionally biased region" description="Polar residues" evidence="6">
    <location>
        <begin position="91"/>
        <end position="106"/>
    </location>
</feature>
<evidence type="ECO:0000313" key="8">
    <source>
        <dbReference type="Proteomes" id="UP000694427"/>
    </source>
</evidence>
<feature type="compositionally biased region" description="Basic and acidic residues" evidence="6">
    <location>
        <begin position="57"/>
        <end position="72"/>
    </location>
</feature>
<evidence type="ECO:0000256" key="6">
    <source>
        <dbReference type="SAM" id="MobiDB-lite"/>
    </source>
</evidence>
<keyword evidence="3 5" id="KW-0175">Coiled coil</keyword>
<dbReference type="GO" id="GO:0005813">
    <property type="term" value="C:centrosome"/>
    <property type="evidence" value="ECO:0007669"/>
    <property type="project" value="UniProtKB-SubCell"/>
</dbReference>
<evidence type="ECO:0008006" key="9">
    <source>
        <dbReference type="Google" id="ProtNLM"/>
    </source>
</evidence>
<organism evidence="7 8">
    <name type="scientific">Cyprinus carpio</name>
    <name type="common">Common carp</name>
    <dbReference type="NCBI Taxonomy" id="7962"/>
    <lineage>
        <taxon>Eukaryota</taxon>
        <taxon>Metazoa</taxon>
        <taxon>Chordata</taxon>
        <taxon>Craniata</taxon>
        <taxon>Vertebrata</taxon>
        <taxon>Euteleostomi</taxon>
        <taxon>Actinopterygii</taxon>
        <taxon>Neopterygii</taxon>
        <taxon>Teleostei</taxon>
        <taxon>Ostariophysi</taxon>
        <taxon>Cypriniformes</taxon>
        <taxon>Cyprinidae</taxon>
        <taxon>Cyprininae</taxon>
        <taxon>Cyprinus</taxon>
    </lineage>
</organism>